<accession>A0A565BP83</accession>
<dbReference type="Gene3D" id="1.25.40.10">
    <property type="entry name" value="Tetratricopeptide repeat domain"/>
    <property type="match status" value="1"/>
</dbReference>
<evidence type="ECO:0000313" key="2">
    <source>
        <dbReference type="Proteomes" id="UP000489600"/>
    </source>
</evidence>
<dbReference type="AlphaFoldDB" id="A0A565BP83"/>
<gene>
    <name evidence="1" type="ORF">ANE_LOCUS13897</name>
</gene>
<dbReference type="InterPro" id="IPR011990">
    <property type="entry name" value="TPR-like_helical_dom_sf"/>
</dbReference>
<name>A0A565BP83_9BRAS</name>
<comment type="caution">
    <text evidence="1">The sequence shown here is derived from an EMBL/GenBank/DDBJ whole genome shotgun (WGS) entry which is preliminary data.</text>
</comment>
<protein>
    <recommendedName>
        <fullName evidence="3">Pentatricopeptide repeat-containing protein</fullName>
    </recommendedName>
</protein>
<reference evidence="1" key="1">
    <citation type="submission" date="2019-07" db="EMBL/GenBank/DDBJ databases">
        <authorList>
            <person name="Dittberner H."/>
        </authorList>
    </citation>
    <scope>NUCLEOTIDE SEQUENCE [LARGE SCALE GENOMIC DNA]</scope>
</reference>
<dbReference type="OrthoDB" id="10551470at2759"/>
<dbReference type="EMBL" id="CABITT030000004">
    <property type="protein sequence ID" value="VVB03453.1"/>
    <property type="molecule type" value="Genomic_DNA"/>
</dbReference>
<keyword evidence="2" id="KW-1185">Reference proteome</keyword>
<evidence type="ECO:0008006" key="3">
    <source>
        <dbReference type="Google" id="ProtNLM"/>
    </source>
</evidence>
<sequence length="176" mass="19746">MGLPSPCDAHAFTELPLPLLVFAMILKLRYPEVSSIKGLLGALRTDKEKKQWQLELVEEKVHKLMRHYEIPLDPMISTGLIQLYTARGLMVHASKALLRMPRIDSVAVTIFLHGCVIHKDMKSASTIMRNLGEANVTYTISEDLEDKLRTAGVAFGTNVTIVKKAVEWSWVLYNGT</sequence>
<dbReference type="Proteomes" id="UP000489600">
    <property type="component" value="Unassembled WGS sequence"/>
</dbReference>
<proteinExistence type="predicted"/>
<evidence type="ECO:0000313" key="1">
    <source>
        <dbReference type="EMBL" id="VVB03453.1"/>
    </source>
</evidence>
<organism evidence="1 2">
    <name type="scientific">Arabis nemorensis</name>
    <dbReference type="NCBI Taxonomy" id="586526"/>
    <lineage>
        <taxon>Eukaryota</taxon>
        <taxon>Viridiplantae</taxon>
        <taxon>Streptophyta</taxon>
        <taxon>Embryophyta</taxon>
        <taxon>Tracheophyta</taxon>
        <taxon>Spermatophyta</taxon>
        <taxon>Magnoliopsida</taxon>
        <taxon>eudicotyledons</taxon>
        <taxon>Gunneridae</taxon>
        <taxon>Pentapetalae</taxon>
        <taxon>rosids</taxon>
        <taxon>malvids</taxon>
        <taxon>Brassicales</taxon>
        <taxon>Brassicaceae</taxon>
        <taxon>Arabideae</taxon>
        <taxon>Arabis</taxon>
    </lineage>
</organism>